<proteinExistence type="predicted"/>
<dbReference type="InterPro" id="IPR036871">
    <property type="entry name" value="PX_dom_sf"/>
</dbReference>
<evidence type="ECO:0000313" key="5">
    <source>
        <dbReference type="Proteomes" id="UP000000600"/>
    </source>
</evidence>
<feature type="compositionally biased region" description="Basic and acidic residues" evidence="2">
    <location>
        <begin position="81"/>
        <end position="115"/>
    </location>
</feature>
<feature type="compositionally biased region" description="Low complexity" evidence="2">
    <location>
        <begin position="68"/>
        <end position="80"/>
    </location>
</feature>
<dbReference type="PROSITE" id="PS50195">
    <property type="entry name" value="PX"/>
    <property type="match status" value="1"/>
</dbReference>
<evidence type="ECO:0000259" key="3">
    <source>
        <dbReference type="PROSITE" id="PS50195"/>
    </source>
</evidence>
<dbReference type="PANTHER" id="PTHR10555">
    <property type="entry name" value="SORTING NEXIN"/>
    <property type="match status" value="1"/>
</dbReference>
<protein>
    <recommendedName>
        <fullName evidence="3">PX domain-containing protein</fullName>
    </recommendedName>
</protein>
<feature type="compositionally biased region" description="Low complexity" evidence="2">
    <location>
        <begin position="7"/>
        <end position="27"/>
    </location>
</feature>
<evidence type="ECO:0000313" key="4">
    <source>
        <dbReference type="EMBL" id="CAK86003.1"/>
    </source>
</evidence>
<dbReference type="RefSeq" id="XP_001453400.1">
    <property type="nucleotide sequence ID" value="XM_001453363.2"/>
</dbReference>
<dbReference type="Pfam" id="PF00787">
    <property type="entry name" value="PX"/>
    <property type="match status" value="1"/>
</dbReference>
<keyword evidence="5" id="KW-1185">Reference proteome</keyword>
<dbReference type="Gene3D" id="3.30.1520.10">
    <property type="entry name" value="Phox-like domain"/>
    <property type="match status" value="1"/>
</dbReference>
<dbReference type="OrthoDB" id="10064318at2759"/>
<dbReference type="SMART" id="SM00312">
    <property type="entry name" value="PX"/>
    <property type="match status" value="1"/>
</dbReference>
<feature type="coiled-coil region" evidence="1">
    <location>
        <begin position="392"/>
        <end position="456"/>
    </location>
</feature>
<name>A0DSI6_PARTE</name>
<dbReference type="Proteomes" id="UP000000600">
    <property type="component" value="Unassembled WGS sequence"/>
</dbReference>
<reference evidence="4 5" key="1">
    <citation type="journal article" date="2006" name="Nature">
        <title>Global trends of whole-genome duplications revealed by the ciliate Paramecium tetraurelia.</title>
        <authorList>
            <consortium name="Genoscope"/>
            <person name="Aury J.-M."/>
            <person name="Jaillon O."/>
            <person name="Duret L."/>
            <person name="Noel B."/>
            <person name="Jubin C."/>
            <person name="Porcel B.M."/>
            <person name="Segurens B."/>
            <person name="Daubin V."/>
            <person name="Anthouard V."/>
            <person name="Aiach N."/>
            <person name="Arnaiz O."/>
            <person name="Billaut A."/>
            <person name="Beisson J."/>
            <person name="Blanc I."/>
            <person name="Bouhouche K."/>
            <person name="Camara F."/>
            <person name="Duharcourt S."/>
            <person name="Guigo R."/>
            <person name="Gogendeau D."/>
            <person name="Katinka M."/>
            <person name="Keller A.-M."/>
            <person name="Kissmehl R."/>
            <person name="Klotz C."/>
            <person name="Koll F."/>
            <person name="Le Moue A."/>
            <person name="Lepere C."/>
            <person name="Malinsky S."/>
            <person name="Nowacki M."/>
            <person name="Nowak J.K."/>
            <person name="Plattner H."/>
            <person name="Poulain J."/>
            <person name="Ruiz F."/>
            <person name="Serrano V."/>
            <person name="Zagulski M."/>
            <person name="Dessen P."/>
            <person name="Betermier M."/>
            <person name="Weissenbach J."/>
            <person name="Scarpelli C."/>
            <person name="Schachter V."/>
            <person name="Sperling L."/>
            <person name="Meyer E."/>
            <person name="Cohen J."/>
            <person name="Wincker P."/>
        </authorList>
    </citation>
    <scope>NUCLEOTIDE SEQUENCE [LARGE SCALE GENOMIC DNA]</scope>
    <source>
        <strain evidence="4 5">Stock d4-2</strain>
    </source>
</reference>
<dbReference type="SUPFAM" id="SSF64268">
    <property type="entry name" value="PX domain"/>
    <property type="match status" value="1"/>
</dbReference>
<dbReference type="KEGG" id="ptm:GSPATT00019707001"/>
<keyword evidence="1" id="KW-0175">Coiled coil</keyword>
<evidence type="ECO:0000256" key="1">
    <source>
        <dbReference type="SAM" id="Coils"/>
    </source>
</evidence>
<organism evidence="4 5">
    <name type="scientific">Paramecium tetraurelia</name>
    <dbReference type="NCBI Taxonomy" id="5888"/>
    <lineage>
        <taxon>Eukaryota</taxon>
        <taxon>Sar</taxon>
        <taxon>Alveolata</taxon>
        <taxon>Ciliophora</taxon>
        <taxon>Intramacronucleata</taxon>
        <taxon>Oligohymenophorea</taxon>
        <taxon>Peniculida</taxon>
        <taxon>Parameciidae</taxon>
        <taxon>Paramecium</taxon>
    </lineage>
</organism>
<dbReference type="InParanoid" id="A0DSI6"/>
<dbReference type="HOGENOM" id="CLU_040489_0_0_1"/>
<feature type="region of interest" description="Disordered" evidence="2">
    <location>
        <begin position="1"/>
        <end position="117"/>
    </location>
</feature>
<dbReference type="PANTHER" id="PTHR10555:SF170">
    <property type="entry name" value="FI18122P1"/>
    <property type="match status" value="1"/>
</dbReference>
<gene>
    <name evidence="4" type="ORF">GSPATT00019707001</name>
</gene>
<dbReference type="GO" id="GO:0005768">
    <property type="term" value="C:endosome"/>
    <property type="evidence" value="ECO:0000318"/>
    <property type="project" value="GO_Central"/>
</dbReference>
<dbReference type="GO" id="GO:0035091">
    <property type="term" value="F:phosphatidylinositol binding"/>
    <property type="evidence" value="ECO:0000318"/>
    <property type="project" value="GO_Central"/>
</dbReference>
<dbReference type="EMBL" id="CT868552">
    <property type="protein sequence ID" value="CAK86003.1"/>
    <property type="molecule type" value="Genomic_DNA"/>
</dbReference>
<feature type="domain" description="PX" evidence="3">
    <location>
        <begin position="133"/>
        <end position="243"/>
    </location>
</feature>
<dbReference type="CDD" id="cd06093">
    <property type="entry name" value="PX_domain"/>
    <property type="match status" value="1"/>
</dbReference>
<sequence>MSEEQAQEQNQTIQEVQQEQSQQPQIEVHNQQVKEEVQQKEEIQEKQEKQEQVVQQIKQEIEVKDDNQQQQEAIQQAETITQKEPEQEIAQDEKKVEGDQAKEQEDRQQLAEKNPETMSSNLENLFLKADYSFPIEIKVSDPVQKSGGISNYVVYTIKGKDCFGEFEAQRRFNEFYTIRELLLAKWPGQYIPPIPEKSVSTGSDIIIERTRLLNIFCMKMMQIKHLYYSEEFYDIFLRSTNPDINKQISQIPKQNVFAYTERYKQAFQITDIKEISPEMIKKMSGVQIFLKQSSTSLAKLLEQAKNLSSSRKQLKETFFTIFGLNFSEYEKQILQEWVPQNKMVFSNPANADILELAKKIRDPNNNSLDKIQDLISTEQRDIDAFIQAFQTRDSLMQSKQKAEQKLSEEQSDLYKIMKGNSTMKGSFSKISLEEQKQKLELQLNETQKEVDQYKLLFQLVTDVLTSYTIDKFKKDKHQTYKSILADLASCEQQQLEIQQEFWSKVQQVIAQSQEP</sequence>
<dbReference type="STRING" id="5888.A0DSI6"/>
<evidence type="ECO:0000256" key="2">
    <source>
        <dbReference type="SAM" id="MobiDB-lite"/>
    </source>
</evidence>
<dbReference type="AlphaFoldDB" id="A0DSI6"/>
<accession>A0DSI6</accession>
<dbReference type="OMA" id="WPGQYIP"/>
<dbReference type="InterPro" id="IPR001683">
    <property type="entry name" value="PX_dom"/>
</dbReference>
<feature type="compositionally biased region" description="Basic and acidic residues" evidence="2">
    <location>
        <begin position="32"/>
        <end position="51"/>
    </location>
</feature>
<dbReference type="GeneID" id="5039185"/>